<sequence length="169" mass="18103">MPVCKPFTDSLKRAAIECCDFADASQVVDIGCGDGLVLAQLLARWPHLAGVAFDRPDRISGAESKLAEWQLGERLRLVAGDVLASVPSGADTYLLSGALRGRDDAEAVRILSNVRAAAAPGARVMAMEMPDERTDREFRDLFERAGLRYERALGTAAPVSVLMATQAEG</sequence>
<keyword evidence="3" id="KW-0949">S-adenosyl-L-methionine</keyword>
<gene>
    <name evidence="5" type="ORF">GCM10023321_41120</name>
</gene>
<evidence type="ECO:0000256" key="3">
    <source>
        <dbReference type="ARBA" id="ARBA00022691"/>
    </source>
</evidence>
<dbReference type="Gene3D" id="3.40.50.150">
    <property type="entry name" value="Vaccinia Virus protein VP39"/>
    <property type="match status" value="1"/>
</dbReference>
<keyword evidence="6" id="KW-1185">Reference proteome</keyword>
<accession>A0ABP9QCL8</accession>
<reference evidence="6" key="1">
    <citation type="journal article" date="2019" name="Int. J. Syst. Evol. Microbiol.">
        <title>The Global Catalogue of Microorganisms (GCM) 10K type strain sequencing project: providing services to taxonomists for standard genome sequencing and annotation.</title>
        <authorList>
            <consortium name="The Broad Institute Genomics Platform"/>
            <consortium name="The Broad Institute Genome Sequencing Center for Infectious Disease"/>
            <person name="Wu L."/>
            <person name="Ma J."/>
        </authorList>
    </citation>
    <scope>NUCLEOTIDE SEQUENCE [LARGE SCALE GENOMIC DNA]</scope>
    <source>
        <strain evidence="6">JCM 18303</strain>
    </source>
</reference>
<comment type="caution">
    <text evidence="5">The sequence shown here is derived from an EMBL/GenBank/DDBJ whole genome shotgun (WGS) entry which is preliminary data.</text>
</comment>
<evidence type="ECO:0000256" key="2">
    <source>
        <dbReference type="ARBA" id="ARBA00022679"/>
    </source>
</evidence>
<feature type="domain" description="O-methyltransferase C-terminal" evidence="4">
    <location>
        <begin position="13"/>
        <end position="129"/>
    </location>
</feature>
<keyword evidence="2" id="KW-0808">Transferase</keyword>
<evidence type="ECO:0000313" key="6">
    <source>
        <dbReference type="Proteomes" id="UP001428817"/>
    </source>
</evidence>
<dbReference type="Pfam" id="PF00891">
    <property type="entry name" value="Methyltransf_2"/>
    <property type="match status" value="1"/>
</dbReference>
<evidence type="ECO:0000259" key="4">
    <source>
        <dbReference type="Pfam" id="PF00891"/>
    </source>
</evidence>
<keyword evidence="1" id="KW-0489">Methyltransferase</keyword>
<evidence type="ECO:0000256" key="1">
    <source>
        <dbReference type="ARBA" id="ARBA00022603"/>
    </source>
</evidence>
<dbReference type="PANTHER" id="PTHR43712">
    <property type="entry name" value="PUTATIVE (AFU_ORTHOLOGUE AFUA_4G14580)-RELATED"/>
    <property type="match status" value="1"/>
</dbReference>
<name>A0ABP9QCL8_9PSEU</name>
<dbReference type="InterPro" id="IPR029063">
    <property type="entry name" value="SAM-dependent_MTases_sf"/>
</dbReference>
<dbReference type="SUPFAM" id="SSF53335">
    <property type="entry name" value="S-adenosyl-L-methionine-dependent methyltransferases"/>
    <property type="match status" value="1"/>
</dbReference>
<dbReference type="InterPro" id="IPR001077">
    <property type="entry name" value="COMT_C"/>
</dbReference>
<protein>
    <recommendedName>
        <fullName evidence="4">O-methyltransferase C-terminal domain-containing protein</fullName>
    </recommendedName>
</protein>
<dbReference type="PANTHER" id="PTHR43712:SF2">
    <property type="entry name" value="O-METHYLTRANSFERASE CICE"/>
    <property type="match status" value="1"/>
</dbReference>
<proteinExistence type="predicted"/>
<dbReference type="PROSITE" id="PS51683">
    <property type="entry name" value="SAM_OMT_II"/>
    <property type="match status" value="1"/>
</dbReference>
<dbReference type="CDD" id="cd02440">
    <property type="entry name" value="AdoMet_MTases"/>
    <property type="match status" value="1"/>
</dbReference>
<dbReference type="Proteomes" id="UP001428817">
    <property type="component" value="Unassembled WGS sequence"/>
</dbReference>
<dbReference type="EMBL" id="BAABJP010000019">
    <property type="protein sequence ID" value="GAA5159656.1"/>
    <property type="molecule type" value="Genomic_DNA"/>
</dbReference>
<organism evidence="5 6">
    <name type="scientific">Pseudonocardia eucalypti</name>
    <dbReference type="NCBI Taxonomy" id="648755"/>
    <lineage>
        <taxon>Bacteria</taxon>
        <taxon>Bacillati</taxon>
        <taxon>Actinomycetota</taxon>
        <taxon>Actinomycetes</taxon>
        <taxon>Pseudonocardiales</taxon>
        <taxon>Pseudonocardiaceae</taxon>
        <taxon>Pseudonocardia</taxon>
    </lineage>
</organism>
<evidence type="ECO:0000313" key="5">
    <source>
        <dbReference type="EMBL" id="GAA5159656.1"/>
    </source>
</evidence>
<dbReference type="InterPro" id="IPR016461">
    <property type="entry name" value="COMT-like"/>
</dbReference>